<reference evidence="5" key="1">
    <citation type="journal article" date="2019" name="Int. J. Syst. Evol. Microbiol.">
        <title>The Global Catalogue of Microorganisms (GCM) 10K type strain sequencing project: providing services to taxonomists for standard genome sequencing and annotation.</title>
        <authorList>
            <consortium name="The Broad Institute Genomics Platform"/>
            <consortium name="The Broad Institute Genome Sequencing Center for Infectious Disease"/>
            <person name="Wu L."/>
            <person name="Ma J."/>
        </authorList>
    </citation>
    <scope>NUCLEOTIDE SEQUENCE [LARGE SCALE GENOMIC DNA]</scope>
    <source>
        <strain evidence="5">CGMCC 4.7177</strain>
    </source>
</reference>
<evidence type="ECO:0000256" key="2">
    <source>
        <dbReference type="SAM" id="MobiDB-lite"/>
    </source>
</evidence>
<dbReference type="RefSeq" id="WP_381535447.1">
    <property type="nucleotide sequence ID" value="NZ_JBHUGI010000004.1"/>
</dbReference>
<feature type="chain" id="PRO_5045576142" evidence="3">
    <location>
        <begin position="21"/>
        <end position="357"/>
    </location>
</feature>
<dbReference type="InterPro" id="IPR042100">
    <property type="entry name" value="Bug_dom1"/>
</dbReference>
<evidence type="ECO:0000256" key="3">
    <source>
        <dbReference type="SAM" id="SignalP"/>
    </source>
</evidence>
<name>A0ABW4SCV5_9BACL</name>
<feature type="compositionally biased region" description="Acidic residues" evidence="2">
    <location>
        <begin position="39"/>
        <end position="55"/>
    </location>
</feature>
<dbReference type="PIRSF" id="PIRSF017082">
    <property type="entry name" value="YflP"/>
    <property type="match status" value="1"/>
</dbReference>
<dbReference type="Pfam" id="PF03401">
    <property type="entry name" value="TctC"/>
    <property type="match status" value="1"/>
</dbReference>
<comment type="similarity">
    <text evidence="1">Belongs to the UPF0065 (bug) family.</text>
</comment>
<evidence type="ECO:0000313" key="4">
    <source>
        <dbReference type="EMBL" id="MFD1926790.1"/>
    </source>
</evidence>
<dbReference type="Proteomes" id="UP001597218">
    <property type="component" value="Unassembled WGS sequence"/>
</dbReference>
<dbReference type="InterPro" id="IPR005064">
    <property type="entry name" value="BUG"/>
</dbReference>
<dbReference type="EMBL" id="JBHUGI010000004">
    <property type="protein sequence ID" value="MFD1926790.1"/>
    <property type="molecule type" value="Genomic_DNA"/>
</dbReference>
<dbReference type="PROSITE" id="PS51257">
    <property type="entry name" value="PROKAR_LIPOPROTEIN"/>
    <property type="match status" value="1"/>
</dbReference>
<gene>
    <name evidence="4" type="ORF">ACFSFY_01715</name>
</gene>
<keyword evidence="3" id="KW-0732">Signal</keyword>
<feature type="signal peptide" evidence="3">
    <location>
        <begin position="1"/>
        <end position="20"/>
    </location>
</feature>
<evidence type="ECO:0000313" key="5">
    <source>
        <dbReference type="Proteomes" id="UP001597218"/>
    </source>
</evidence>
<protein>
    <submittedName>
        <fullName evidence="4">Tripartite tricarboxylate transporter substrate binding protein</fullName>
    </submittedName>
</protein>
<sequence length="357" mass="38693">MMKRNLFLLVFALVMATILAACSSDKAEAPKEEDKADAAETETTTETEAETEEEEAWKPSKPIEFIAPAGAGGGWDTTARTVAKVMEEQKIVEQRMAVVNKPGGGGAIGWAYINEKDTDDHLLFPTSPPIMFVPLNGQSDLGHKDFTPLAALTGDYAAFIVKADSPFENMNDLVDAMKADPSSVVVVGDSAPGSMDHMQFIKAVHAAGVDAKGVKYVSSQDGAGMTMLLGGQVQVYSTGMGEAIEQVRAGNVRVLGITAAERLTGDVVKDFPTLVEQGIDDTFVVWRGIMGPGNMSAEAAEFYENALKEMSESDAWKAELERYGWESNWMGSEEFSTFLDEQYDIMDQLMKEIGLRN</sequence>
<dbReference type="SUPFAM" id="SSF53850">
    <property type="entry name" value="Periplasmic binding protein-like II"/>
    <property type="match status" value="1"/>
</dbReference>
<dbReference type="PANTHER" id="PTHR42928:SF3">
    <property type="entry name" value="UPF0065 PROTEIN YFLP"/>
    <property type="match status" value="1"/>
</dbReference>
<evidence type="ECO:0000256" key="1">
    <source>
        <dbReference type="ARBA" id="ARBA00006987"/>
    </source>
</evidence>
<feature type="region of interest" description="Disordered" evidence="2">
    <location>
        <begin position="25"/>
        <end position="58"/>
    </location>
</feature>
<dbReference type="PANTHER" id="PTHR42928">
    <property type="entry name" value="TRICARBOXYLATE-BINDING PROTEIN"/>
    <property type="match status" value="1"/>
</dbReference>
<comment type="caution">
    <text evidence="4">The sequence shown here is derived from an EMBL/GenBank/DDBJ whole genome shotgun (WGS) entry which is preliminary data.</text>
</comment>
<feature type="compositionally biased region" description="Basic and acidic residues" evidence="2">
    <location>
        <begin position="25"/>
        <end position="38"/>
    </location>
</feature>
<keyword evidence="5" id="KW-1185">Reference proteome</keyword>
<accession>A0ABW4SCV5</accession>
<organism evidence="4 5">
    <name type="scientific">Sporosarcina siberiensis</name>
    <dbReference type="NCBI Taxonomy" id="1365606"/>
    <lineage>
        <taxon>Bacteria</taxon>
        <taxon>Bacillati</taxon>
        <taxon>Bacillota</taxon>
        <taxon>Bacilli</taxon>
        <taxon>Bacillales</taxon>
        <taxon>Caryophanaceae</taxon>
        <taxon>Sporosarcina</taxon>
    </lineage>
</organism>
<dbReference type="Gene3D" id="3.40.190.10">
    <property type="entry name" value="Periplasmic binding protein-like II"/>
    <property type="match status" value="1"/>
</dbReference>
<dbReference type="Gene3D" id="3.40.190.150">
    <property type="entry name" value="Bordetella uptake gene, domain 1"/>
    <property type="match status" value="1"/>
</dbReference>
<proteinExistence type="inferred from homology"/>
<dbReference type="CDD" id="cd07012">
    <property type="entry name" value="PBP2_Bug_TTT"/>
    <property type="match status" value="1"/>
</dbReference>